<comment type="caution">
    <text evidence="2">The sequence shown here is derived from an EMBL/GenBank/DDBJ whole genome shotgun (WGS) entry which is preliminary data.</text>
</comment>
<accession>A0A811NSC4</accession>
<dbReference type="EMBL" id="CAJGYO010000004">
    <property type="protein sequence ID" value="CAD6226072.1"/>
    <property type="molecule type" value="Genomic_DNA"/>
</dbReference>
<feature type="region of interest" description="Disordered" evidence="1">
    <location>
        <begin position="159"/>
        <end position="188"/>
    </location>
</feature>
<evidence type="ECO:0000256" key="1">
    <source>
        <dbReference type="SAM" id="MobiDB-lite"/>
    </source>
</evidence>
<feature type="compositionally biased region" description="Basic and acidic residues" evidence="1">
    <location>
        <begin position="179"/>
        <end position="188"/>
    </location>
</feature>
<evidence type="ECO:0000313" key="3">
    <source>
        <dbReference type="Proteomes" id="UP000604825"/>
    </source>
</evidence>
<organism evidence="2 3">
    <name type="scientific">Miscanthus lutarioriparius</name>
    <dbReference type="NCBI Taxonomy" id="422564"/>
    <lineage>
        <taxon>Eukaryota</taxon>
        <taxon>Viridiplantae</taxon>
        <taxon>Streptophyta</taxon>
        <taxon>Embryophyta</taxon>
        <taxon>Tracheophyta</taxon>
        <taxon>Spermatophyta</taxon>
        <taxon>Magnoliopsida</taxon>
        <taxon>Liliopsida</taxon>
        <taxon>Poales</taxon>
        <taxon>Poaceae</taxon>
        <taxon>PACMAD clade</taxon>
        <taxon>Panicoideae</taxon>
        <taxon>Andropogonodae</taxon>
        <taxon>Andropogoneae</taxon>
        <taxon>Saccharinae</taxon>
        <taxon>Miscanthus</taxon>
    </lineage>
</organism>
<reference evidence="2" key="1">
    <citation type="submission" date="2020-10" db="EMBL/GenBank/DDBJ databases">
        <authorList>
            <person name="Han B."/>
            <person name="Lu T."/>
            <person name="Zhao Q."/>
            <person name="Huang X."/>
            <person name="Zhao Y."/>
        </authorList>
    </citation>
    <scope>NUCLEOTIDE SEQUENCE</scope>
</reference>
<name>A0A811NSC4_9POAL</name>
<dbReference type="Proteomes" id="UP000604825">
    <property type="component" value="Unassembled WGS sequence"/>
</dbReference>
<protein>
    <submittedName>
        <fullName evidence="2">Uncharacterized protein</fullName>
    </submittedName>
</protein>
<keyword evidence="3" id="KW-1185">Reference proteome</keyword>
<sequence length="188" mass="18981">MSNAELTATVLDLGKMVAGIHAFLLGPQGPQPIPPPPPTQQQLPPPPLPAWIAGLSKPIYTAPSTQPHLPPLPTTGAVMAHGGAPAPGVLYGGVDGPLFHGGSLMPTLSGVSSSLDSTGAAPSASAQDPPLVALSCAEDLNLVRCVGDLRHAVSPTASGHAIFRGKGGADQQLSGGEKVWGHQQERTV</sequence>
<proteinExistence type="predicted"/>
<dbReference type="AlphaFoldDB" id="A0A811NSC4"/>
<gene>
    <name evidence="2" type="ORF">NCGR_LOCUS17944</name>
</gene>
<evidence type="ECO:0000313" key="2">
    <source>
        <dbReference type="EMBL" id="CAD6226072.1"/>
    </source>
</evidence>